<dbReference type="NCBIfam" id="TIGR02401">
    <property type="entry name" value="trehalose_TreY"/>
    <property type="match status" value="1"/>
</dbReference>
<dbReference type="InterPro" id="IPR012767">
    <property type="entry name" value="Trehalose_TreY"/>
</dbReference>
<evidence type="ECO:0000313" key="5">
    <source>
        <dbReference type="Proteomes" id="UP000198939"/>
    </source>
</evidence>
<evidence type="ECO:0000313" key="4">
    <source>
        <dbReference type="Proteomes" id="UP000183063"/>
    </source>
</evidence>
<dbReference type="Gene3D" id="3.30.1590.10">
    <property type="entry name" value="Maltooligosyl trehalose synthase, domain 2"/>
    <property type="match status" value="1"/>
</dbReference>
<keyword evidence="2" id="KW-0413">Isomerase</keyword>
<evidence type="ECO:0000259" key="1">
    <source>
        <dbReference type="SMART" id="SM00642"/>
    </source>
</evidence>
<evidence type="ECO:0000313" key="2">
    <source>
        <dbReference type="EMBL" id="SEI17298.1"/>
    </source>
</evidence>
<dbReference type="Pfam" id="PF00128">
    <property type="entry name" value="Alpha-amylase"/>
    <property type="match status" value="1"/>
</dbReference>
<gene>
    <name evidence="2" type="primary">treY</name>
    <name evidence="2" type="ORF">RTCCBAU85039_5601</name>
    <name evidence="3" type="ORF">SAMN05216228_103442</name>
</gene>
<dbReference type="AlphaFoldDB" id="A0A1H8UIS9"/>
<sequence>MQAPTSTYRLQFRNGMTFTNACSIIPYLKRIGVSHLYASPLFMATEGSTHGYDIVDPNQIDPAIGGAGGFERLVAALKAAEMQLILDIVPNHMAASLENPWWRSLLELGPDSPYATYFDVDWTRPITLPVLDDPFSQALASGSIGLSGQSATGKSGLTHGTLLYPLRQESAARLMALVSSGRASLDELAADHAFMEALHQEQHWHFIPWKEARHRLSYRRFFEVAGLVGLRVEDQDVFNETHRLIIELVHAGQVQGLRVDHVDGLSDPADYLAKLRKAVDPSPYIIVEKILAQNETMPPGWPVSGTTGYEVIASFAELFVEREGLELLDKAYRAVAPTRADFDLGRREAKRAMVERNFAGERARLTDLAMAVVPQLQRGAVDEAIAGILVAFPVYRTYGATGPLEGPDRVLFESVLADAARNAEQPEAVWMIGRAILDPDDNPNALELRRRLQQLSGPVMAKAMEDTLFYRYNRLLGLNEVGGDPATVGSEPDDFHRTMCERAILQLGLSATSTHDTKRGEDARARLYALTEHAAEWLAGFNRWQQLNRAFIVNTPDGPWPEPNTQWMLYQALVGIWPQDIEDIDGVLSDRFKDYAQKAIREAKTYTDWGEPNERYETAVLDFAGGLLGKENQAFRNDFDRAIRRIIAAGQLNSLAQTLLKLTIPGVPDIYQGSEGPELSLVDPDNRRPVDFRRLEAMLSLKAADGGDVWQRKQTLIATGLKLRHARPELYDRGDYLPLNVRGQRHRHIVAFARHDKRQFSITIVPRLISRHIDAITLRTKPGYWGDTRIELPARLSTPRRDILADSAVDGGPAIEIETAFRTQPFALLISAD</sequence>
<dbReference type="STRING" id="501024.RTCCBAU85039_5601"/>
<organism evidence="2 4">
    <name type="scientific">Rhizobium tibeticum</name>
    <dbReference type="NCBI Taxonomy" id="501024"/>
    <lineage>
        <taxon>Bacteria</taxon>
        <taxon>Pseudomonadati</taxon>
        <taxon>Pseudomonadota</taxon>
        <taxon>Alphaproteobacteria</taxon>
        <taxon>Hyphomicrobiales</taxon>
        <taxon>Rhizobiaceae</taxon>
        <taxon>Rhizobium/Agrobacterium group</taxon>
        <taxon>Rhizobium</taxon>
    </lineage>
</organism>
<proteinExistence type="predicted"/>
<protein>
    <submittedName>
        <fullName evidence="2">Maltooligosyl trehalose synthase</fullName>
        <ecNumber evidence="2">5.4.99.15</ecNumber>
    </submittedName>
</protein>
<dbReference type="OrthoDB" id="9761577at2"/>
<dbReference type="GO" id="GO:0047470">
    <property type="term" value="F:(1,4)-alpha-D-glucan 1-alpha-D-glucosylmutase activity"/>
    <property type="evidence" value="ECO:0007669"/>
    <property type="project" value="UniProtKB-EC"/>
</dbReference>
<reference evidence="2" key="2">
    <citation type="submission" date="2016-10" db="EMBL/GenBank/DDBJ databases">
        <authorList>
            <person name="de Groot N.N."/>
        </authorList>
    </citation>
    <scope>NUCLEOTIDE SEQUENCE [LARGE SCALE GENOMIC DNA]</scope>
    <source>
        <strain evidence="2">CCBAU85039</strain>
    </source>
</reference>
<dbReference type="GO" id="GO:0005992">
    <property type="term" value="P:trehalose biosynthetic process"/>
    <property type="evidence" value="ECO:0007669"/>
    <property type="project" value="TreeGrafter"/>
</dbReference>
<dbReference type="PANTHER" id="PTHR10357">
    <property type="entry name" value="ALPHA-AMYLASE FAMILY MEMBER"/>
    <property type="match status" value="1"/>
</dbReference>
<dbReference type="RefSeq" id="WP_072380471.1">
    <property type="nucleotide sequence ID" value="NZ_FNXB01000044.1"/>
</dbReference>
<name>A0A1H8UIS9_9HYPH</name>
<dbReference type="CDD" id="cd11336">
    <property type="entry name" value="AmyAc_MTSase"/>
    <property type="match status" value="1"/>
</dbReference>
<dbReference type="SMART" id="SM00642">
    <property type="entry name" value="Aamy"/>
    <property type="match status" value="1"/>
</dbReference>
<feature type="domain" description="Glycosyl hydrolase family 13 catalytic" evidence="1">
    <location>
        <begin position="6"/>
        <end position="727"/>
    </location>
</feature>
<dbReference type="Proteomes" id="UP000183063">
    <property type="component" value="Unassembled WGS sequence"/>
</dbReference>
<dbReference type="Proteomes" id="UP000198939">
    <property type="component" value="Unassembled WGS sequence"/>
</dbReference>
<dbReference type="EMBL" id="FOCV01000034">
    <property type="protein sequence ID" value="SEP02853.1"/>
    <property type="molecule type" value="Genomic_DNA"/>
</dbReference>
<dbReference type="Gene3D" id="1.10.150.200">
    <property type="entry name" value="Maltooligosyl trehalose synthase, domain 3"/>
    <property type="match status" value="1"/>
</dbReference>
<reference evidence="3 5" key="3">
    <citation type="submission" date="2016-10" db="EMBL/GenBank/DDBJ databases">
        <authorList>
            <person name="Varghese N."/>
            <person name="Submissions S."/>
        </authorList>
    </citation>
    <scope>NUCLEOTIDE SEQUENCE [LARGE SCALE GENOMIC DNA]</scope>
    <source>
        <strain evidence="3 5">CGMCC 1.7071</strain>
    </source>
</reference>
<keyword evidence="5" id="KW-1185">Reference proteome</keyword>
<dbReference type="InterPro" id="IPR006047">
    <property type="entry name" value="GH13_cat_dom"/>
</dbReference>
<dbReference type="EMBL" id="FNXB01000044">
    <property type="protein sequence ID" value="SEI17298.1"/>
    <property type="molecule type" value="Genomic_DNA"/>
</dbReference>
<accession>A0A1H8UIS9</accession>
<reference evidence="4" key="1">
    <citation type="submission" date="2016-10" db="EMBL/GenBank/DDBJ databases">
        <authorList>
            <person name="Wibberg D."/>
        </authorList>
    </citation>
    <scope>NUCLEOTIDE SEQUENCE [LARGE SCALE GENOMIC DNA]</scope>
</reference>
<dbReference type="SUPFAM" id="SSF51445">
    <property type="entry name" value="(Trans)glycosidases"/>
    <property type="match status" value="1"/>
</dbReference>
<dbReference type="Gene3D" id="1.10.10.470">
    <property type="entry name" value="Maltooligosyl trehalose synthase, domain 4"/>
    <property type="match status" value="1"/>
</dbReference>
<dbReference type="GO" id="GO:0030980">
    <property type="term" value="P:alpha-glucan catabolic process"/>
    <property type="evidence" value="ECO:0007669"/>
    <property type="project" value="TreeGrafter"/>
</dbReference>
<dbReference type="PANTHER" id="PTHR10357:SF216">
    <property type="entry name" value="MALTOOLIGOSYL TREHALOSE SYNTHASE-RELATED"/>
    <property type="match status" value="1"/>
</dbReference>
<dbReference type="EC" id="5.4.99.15" evidence="2"/>
<evidence type="ECO:0000313" key="3">
    <source>
        <dbReference type="EMBL" id="SEP02853.1"/>
    </source>
</evidence>
<dbReference type="InterPro" id="IPR017853">
    <property type="entry name" value="GH"/>
</dbReference>
<dbReference type="InterPro" id="IPR013797">
    <property type="entry name" value="Maltooligo_trehalose_synth_4"/>
</dbReference>
<dbReference type="Gene3D" id="3.20.20.80">
    <property type="entry name" value="Glycosidases"/>
    <property type="match status" value="1"/>
</dbReference>